<organism evidence="1 2">
    <name type="scientific">Ascoidea rubescens DSM 1968</name>
    <dbReference type="NCBI Taxonomy" id="1344418"/>
    <lineage>
        <taxon>Eukaryota</taxon>
        <taxon>Fungi</taxon>
        <taxon>Dikarya</taxon>
        <taxon>Ascomycota</taxon>
        <taxon>Saccharomycotina</taxon>
        <taxon>Saccharomycetes</taxon>
        <taxon>Ascoideaceae</taxon>
        <taxon>Ascoidea</taxon>
    </lineage>
</organism>
<dbReference type="GeneID" id="30968003"/>
<dbReference type="RefSeq" id="XP_020047267.1">
    <property type="nucleotide sequence ID" value="XM_020194367.1"/>
</dbReference>
<proteinExistence type="predicted"/>
<protein>
    <submittedName>
        <fullName evidence="1">Uncharacterized protein</fullName>
    </submittedName>
</protein>
<dbReference type="InParanoid" id="A0A1D2VHC7"/>
<dbReference type="EMBL" id="KV454480">
    <property type="protein sequence ID" value="ODV60960.1"/>
    <property type="molecule type" value="Genomic_DNA"/>
</dbReference>
<gene>
    <name evidence="1" type="ORF">ASCRUDRAFT_7935</name>
</gene>
<sequence length="158" mass="18414">MTAKRSSPISFNDLESKLLNIKKLSTELQSIATSFELSLQNSIPIDNDFDYLTNNQHNQYGHHLNKYNNDTNRKLEYQFDGLNDSIYWDNYSDFYTKLNLAKDDITLLKNLIPQFINSNNNINDNDDIIDLNDNLLNNINQINNAYKLYSSLSCDYII</sequence>
<name>A0A1D2VHC7_9ASCO</name>
<reference evidence="2" key="1">
    <citation type="submission" date="2016-05" db="EMBL/GenBank/DDBJ databases">
        <title>Comparative genomics of biotechnologically important yeasts.</title>
        <authorList>
            <consortium name="DOE Joint Genome Institute"/>
            <person name="Riley R."/>
            <person name="Haridas S."/>
            <person name="Wolfe K.H."/>
            <person name="Lopes M.R."/>
            <person name="Hittinger C.T."/>
            <person name="Goker M."/>
            <person name="Salamov A."/>
            <person name="Wisecaver J."/>
            <person name="Long T.M."/>
            <person name="Aerts A.L."/>
            <person name="Barry K."/>
            <person name="Choi C."/>
            <person name="Clum A."/>
            <person name="Coughlan A.Y."/>
            <person name="Deshpande S."/>
            <person name="Douglass A.P."/>
            <person name="Hanson S.J."/>
            <person name="Klenk H.-P."/>
            <person name="Labutti K."/>
            <person name="Lapidus A."/>
            <person name="Lindquist E."/>
            <person name="Lipzen A."/>
            <person name="Meier-Kolthoff J.P."/>
            <person name="Ohm R.A."/>
            <person name="Otillar R.P."/>
            <person name="Pangilinan J."/>
            <person name="Peng Y."/>
            <person name="Rokas A."/>
            <person name="Rosa C.A."/>
            <person name="Scheuner C."/>
            <person name="Sibirny A.A."/>
            <person name="Slot J.C."/>
            <person name="Stielow J.B."/>
            <person name="Sun H."/>
            <person name="Kurtzman C.P."/>
            <person name="Blackwell M."/>
            <person name="Grigoriev I.V."/>
            <person name="Jeffries T.W."/>
        </authorList>
    </citation>
    <scope>NUCLEOTIDE SEQUENCE [LARGE SCALE GENOMIC DNA]</scope>
    <source>
        <strain evidence="2">DSM 1968</strain>
    </source>
</reference>
<accession>A0A1D2VHC7</accession>
<dbReference type="Proteomes" id="UP000095038">
    <property type="component" value="Unassembled WGS sequence"/>
</dbReference>
<evidence type="ECO:0000313" key="1">
    <source>
        <dbReference type="EMBL" id="ODV60960.1"/>
    </source>
</evidence>
<keyword evidence="2" id="KW-1185">Reference proteome</keyword>
<evidence type="ECO:0000313" key="2">
    <source>
        <dbReference type="Proteomes" id="UP000095038"/>
    </source>
</evidence>
<dbReference type="AlphaFoldDB" id="A0A1D2VHC7"/>